<organism evidence="4 5">
    <name type="scientific">Cannabis sativa</name>
    <name type="common">Hemp</name>
    <name type="synonym">Marijuana</name>
    <dbReference type="NCBI Taxonomy" id="3483"/>
    <lineage>
        <taxon>Eukaryota</taxon>
        <taxon>Viridiplantae</taxon>
        <taxon>Streptophyta</taxon>
        <taxon>Embryophyta</taxon>
        <taxon>Tracheophyta</taxon>
        <taxon>Spermatophyta</taxon>
        <taxon>Magnoliopsida</taxon>
        <taxon>eudicotyledons</taxon>
        <taxon>Gunneridae</taxon>
        <taxon>Pentapetalae</taxon>
        <taxon>rosids</taxon>
        <taxon>fabids</taxon>
        <taxon>Rosales</taxon>
        <taxon>Cannabaceae</taxon>
        <taxon>Cannabis</taxon>
    </lineage>
</organism>
<dbReference type="InterPro" id="IPR025558">
    <property type="entry name" value="DUF4283"/>
</dbReference>
<dbReference type="PANTHER" id="PTHR31286:SF183">
    <property type="entry name" value="CCHC-TYPE DOMAIN-CONTAINING PROTEIN"/>
    <property type="match status" value="1"/>
</dbReference>
<dbReference type="InterPro" id="IPR040256">
    <property type="entry name" value="At4g02000-like"/>
</dbReference>
<name>A0A803QPD1_CANSA</name>
<feature type="region of interest" description="Disordered" evidence="1">
    <location>
        <begin position="236"/>
        <end position="261"/>
    </location>
</feature>
<dbReference type="Proteomes" id="UP000596661">
    <property type="component" value="Unassembled WGS sequence"/>
</dbReference>
<dbReference type="OMA" id="NCLEYWI"/>
<protein>
    <recommendedName>
        <fullName evidence="6">CCHC-type domain-containing protein</fullName>
    </recommendedName>
</protein>
<sequence length="384" mass="43805">MIEDDDLSEIDDRWCIVGKFLTKRIVDFQAVQHKMATLWQPGRGMYVKELHPNHFLFQFYHEVDIERVIEGSPWTFDRAPLIFERVKPGENPRSIQLNCLEYWIQLHDMTSGFMSERVARDVGNYIGQYVKSDPNNFSGVWRDYLRIRVKIRVDKPLEQSMRLEKKSGVFCVVRFKYEDLSTFCFICGVLGHSERFCERLFDTPPHLIKKPYSLELKAAPRRRHYNMGSQWLRSGVVSKQGEPSSHSSDGGQQSNGMERNQGAGITVGTISHELANEYGNNLLSQPAGREGDIQGKSKAIVLNPQPMQNITLPKIQVTDLKRRKTIMEGFYSEDKEENGTGPQDNNDDRMGGSMEGDVVMGFGEEDIQKNFIGAGSGSQARRAL</sequence>
<accession>A0A803QPD1</accession>
<dbReference type="Gramene" id="evm.model.10.564">
    <property type="protein sequence ID" value="cds.evm.model.10.564"/>
    <property type="gene ID" value="evm.TU.10.564"/>
</dbReference>
<evidence type="ECO:0000256" key="1">
    <source>
        <dbReference type="SAM" id="MobiDB-lite"/>
    </source>
</evidence>
<reference evidence="4" key="1">
    <citation type="submission" date="2021-03" db="UniProtKB">
        <authorList>
            <consortium name="EnsemblPlants"/>
        </authorList>
    </citation>
    <scope>IDENTIFICATION</scope>
</reference>
<dbReference type="EMBL" id="UZAU01000806">
    <property type="status" value="NOT_ANNOTATED_CDS"/>
    <property type="molecule type" value="Genomic_DNA"/>
</dbReference>
<evidence type="ECO:0000313" key="4">
    <source>
        <dbReference type="EnsemblPlants" id="cds.evm.model.10.564"/>
    </source>
</evidence>
<dbReference type="Pfam" id="PF14111">
    <property type="entry name" value="DUF4283"/>
    <property type="match status" value="1"/>
</dbReference>
<dbReference type="AlphaFoldDB" id="A0A803QPD1"/>
<evidence type="ECO:0000259" key="2">
    <source>
        <dbReference type="Pfam" id="PF14111"/>
    </source>
</evidence>
<feature type="region of interest" description="Disordered" evidence="1">
    <location>
        <begin position="332"/>
        <end position="357"/>
    </location>
</feature>
<dbReference type="Pfam" id="PF14392">
    <property type="entry name" value="zf-CCHC_4"/>
    <property type="match status" value="1"/>
</dbReference>
<feature type="compositionally biased region" description="Polar residues" evidence="1">
    <location>
        <begin position="241"/>
        <end position="258"/>
    </location>
</feature>
<feature type="domain" description="Zinc knuckle CX2CX4HX4C" evidence="3">
    <location>
        <begin position="153"/>
        <end position="198"/>
    </location>
</feature>
<dbReference type="InterPro" id="IPR025836">
    <property type="entry name" value="Zn_knuckle_CX2CX4HX4C"/>
</dbReference>
<keyword evidence="5" id="KW-1185">Reference proteome</keyword>
<evidence type="ECO:0000313" key="5">
    <source>
        <dbReference type="Proteomes" id="UP000596661"/>
    </source>
</evidence>
<dbReference type="EnsemblPlants" id="evm.model.10.564">
    <property type="protein sequence ID" value="cds.evm.model.10.564"/>
    <property type="gene ID" value="evm.TU.10.564"/>
</dbReference>
<dbReference type="PANTHER" id="PTHR31286">
    <property type="entry name" value="GLYCINE-RICH CELL WALL STRUCTURAL PROTEIN 1.8-LIKE"/>
    <property type="match status" value="1"/>
</dbReference>
<evidence type="ECO:0008006" key="6">
    <source>
        <dbReference type="Google" id="ProtNLM"/>
    </source>
</evidence>
<evidence type="ECO:0000259" key="3">
    <source>
        <dbReference type="Pfam" id="PF14392"/>
    </source>
</evidence>
<feature type="domain" description="DUF4283" evidence="2">
    <location>
        <begin position="13"/>
        <end position="92"/>
    </location>
</feature>
<proteinExistence type="predicted"/>